<dbReference type="Proteomes" id="UP001148629">
    <property type="component" value="Unassembled WGS sequence"/>
</dbReference>
<organism evidence="1 2">
    <name type="scientific">Fusarium decemcellulare</name>
    <dbReference type="NCBI Taxonomy" id="57161"/>
    <lineage>
        <taxon>Eukaryota</taxon>
        <taxon>Fungi</taxon>
        <taxon>Dikarya</taxon>
        <taxon>Ascomycota</taxon>
        <taxon>Pezizomycotina</taxon>
        <taxon>Sordariomycetes</taxon>
        <taxon>Hypocreomycetidae</taxon>
        <taxon>Hypocreales</taxon>
        <taxon>Nectriaceae</taxon>
        <taxon>Fusarium</taxon>
        <taxon>Fusarium decemcellulare species complex</taxon>
    </lineage>
</organism>
<keyword evidence="2" id="KW-1185">Reference proteome</keyword>
<protein>
    <submittedName>
        <fullName evidence="1">Uncharacterized protein</fullName>
    </submittedName>
</protein>
<reference evidence="1" key="1">
    <citation type="submission" date="2022-08" db="EMBL/GenBank/DDBJ databases">
        <title>Genome Sequence of Fusarium decemcellulare.</title>
        <authorList>
            <person name="Buettner E."/>
        </authorList>
    </citation>
    <scope>NUCLEOTIDE SEQUENCE</scope>
    <source>
        <strain evidence="1">Babe19</strain>
    </source>
</reference>
<name>A0ACC1SWV3_9HYPO</name>
<dbReference type="EMBL" id="JANRMS010000065">
    <property type="protein sequence ID" value="KAJ3547869.1"/>
    <property type="molecule type" value="Genomic_DNA"/>
</dbReference>
<evidence type="ECO:0000313" key="2">
    <source>
        <dbReference type="Proteomes" id="UP001148629"/>
    </source>
</evidence>
<accession>A0ACC1SWV3</accession>
<sequence>MSSSDDSSGDTGDSNSEWDLASDDSDSSDAADGEEAEFNDIDGLLPEDGEIGTYVELDGADSDDDQADQVIAPEDPVDINQDDSHLLTSLFDEDSTTGPQQRNSGPNTIIQGTNDIQPSASQLLIARQIRALGHRIQRDIAPGIQRIPNTGSGYGTISRPADDDEEWLCDCIHSVLPASLSSTPKYTALPTSSCIRVLCLYPGQKDVMLTATFAVLDLDRPNMDYEALSYRWGPPILSNQPVFLLGKFVHINDALKAIFLSLRLRNRVRIVWVDALCINQADMKERRQQVAMMQRIYSQASRVIIYLQGENIYTDKCFQAVKDLTSAWIAFHAGANDQQSPDKIYDCIVGKYKMRRIAQIFENCYWTRLWMVQEIVSSRFAVVHWNGQVISWTLVGLATTLIRNNKRLWRMFTSTKGAKSARTGLMNAYLMYRLPSARFRSSSMSFLDLLRLTRRFNVSESLDRIYATLGLPSQQTGPDKFFISPDYRLLRQGLYTRVFHWVVTTHETPLEILSAVRHKALWFPDFPTWIPQWHIEPIRSIGASHRKGMKFNASAGWPSKPILQVTWKLNQRSLTLEGFVLGTITSSQQLFAGSLSRYRKKRARELYQFKEKVTTWVNEHVPAGDEGRSMLSLTLTAGQDWYGTILRDKAALDQHTRCFASWIRQEYGFMNLLHGAPPRQLGDDAEQYGEMVRTVSRGRKLLAATGSRVGLGPEILDKGDIVCLLLGGPVPYVLRPQRNGTYYFVGECYVPGYMSGEAIVCWREQNSGMKLRQFVLK</sequence>
<evidence type="ECO:0000313" key="1">
    <source>
        <dbReference type="EMBL" id="KAJ3547869.1"/>
    </source>
</evidence>
<comment type="caution">
    <text evidence="1">The sequence shown here is derived from an EMBL/GenBank/DDBJ whole genome shotgun (WGS) entry which is preliminary data.</text>
</comment>
<proteinExistence type="predicted"/>
<gene>
    <name evidence="1" type="ORF">NM208_g1291</name>
</gene>